<accession>G9PG33</accession>
<protein>
    <recommendedName>
        <fullName evidence="3">Abi-like protein</fullName>
    </recommendedName>
</protein>
<dbReference type="PATRIC" id="fig|435830.3.peg.1118"/>
<dbReference type="OrthoDB" id="5363652at2"/>
<name>G9PG33_9ACTO</name>
<proteinExistence type="predicted"/>
<dbReference type="HOGENOM" id="CLU_044962_2_2_11"/>
<evidence type="ECO:0000313" key="2">
    <source>
        <dbReference type="Proteomes" id="UP000003822"/>
    </source>
</evidence>
<keyword evidence="2" id="KW-1185">Reference proteome</keyword>
<evidence type="ECO:0000313" key="1">
    <source>
        <dbReference type="EMBL" id="EHM88044.1"/>
    </source>
</evidence>
<dbReference type="Pfam" id="PF07751">
    <property type="entry name" value="Abi_2"/>
    <property type="match status" value="1"/>
</dbReference>
<dbReference type="InterPro" id="IPR011664">
    <property type="entry name" value="Abi_system_AbiD/AbiF-like"/>
</dbReference>
<comment type="caution">
    <text evidence="1">The sequence shown here is derived from an EMBL/GenBank/DDBJ whole genome shotgun (WGS) entry which is preliminary data.</text>
</comment>
<dbReference type="AlphaFoldDB" id="G9PG33"/>
<dbReference type="Proteomes" id="UP000003822">
    <property type="component" value="Unassembled WGS sequence"/>
</dbReference>
<dbReference type="EMBL" id="ACRN01000008">
    <property type="protein sequence ID" value="EHM88044.1"/>
    <property type="molecule type" value="Genomic_DNA"/>
</dbReference>
<evidence type="ECO:0008006" key="3">
    <source>
        <dbReference type="Google" id="ProtNLM"/>
    </source>
</evidence>
<reference evidence="1 2" key="1">
    <citation type="submission" date="2011-10" db="EMBL/GenBank/DDBJ databases">
        <title>The Genome Sequence of Actinomyces graevenitzii C83.</title>
        <authorList>
            <consortium name="The Broad Institute Genome Sequencing Platform"/>
            <consortium name="The Broad Institute Genome Sequencing Center for Infectious Disease"/>
            <person name="Earl A."/>
            <person name="Ward D."/>
            <person name="Feldgarden M."/>
            <person name="Gevers D."/>
            <person name="Sibley C.D."/>
            <person name="Field T.R."/>
            <person name="Grinwis M."/>
            <person name="Eshaghurshan C.S."/>
            <person name="Surette M.G."/>
            <person name="Young S.K."/>
            <person name="Zeng Q."/>
            <person name="Gargeya S."/>
            <person name="Fitzgerald M."/>
            <person name="Haas B."/>
            <person name="Abouelleil A."/>
            <person name="Alvarado L."/>
            <person name="Arachchi H.M."/>
            <person name="Berlin A."/>
            <person name="Brown A."/>
            <person name="Chapman S.B."/>
            <person name="Chen Z."/>
            <person name="Dunbar C."/>
            <person name="Freedman E."/>
            <person name="Gearin G."/>
            <person name="Goldberg J."/>
            <person name="Griggs A."/>
            <person name="Gujja S."/>
            <person name="Heiman D."/>
            <person name="Howarth C."/>
            <person name="Larson L."/>
            <person name="Lui A."/>
            <person name="MacDonald P.J.P."/>
            <person name="Montmayeur A."/>
            <person name="Murphy C."/>
            <person name="Neiman D."/>
            <person name="Pearson M."/>
            <person name="Priest M."/>
            <person name="Roberts A."/>
            <person name="Saif S."/>
            <person name="Shea T."/>
            <person name="Shenoy N."/>
            <person name="Sisk P."/>
            <person name="Stolte C."/>
            <person name="Sykes S."/>
            <person name="Wortman J."/>
            <person name="Nusbaum C."/>
            <person name="Birren B."/>
        </authorList>
    </citation>
    <scope>NUCLEOTIDE SEQUENCE [LARGE SCALE GENOMIC DNA]</scope>
    <source>
        <strain evidence="1 2">C83</strain>
    </source>
</reference>
<gene>
    <name evidence="1" type="ORF">HMPREF0045_01155</name>
</gene>
<dbReference type="eggNOG" id="COG4823">
    <property type="taxonomic scope" value="Bacteria"/>
</dbReference>
<sequence length="322" mass="36771">MKRDEQARPLKPPTSVPEQIELLRSRGMAVDDELASQWLEAVLYYRLSAYWYPLRRVDTEEHVEDGFVPGADFADVVALYEADRKLRTLIHDGMERIEVGLRSRLTSLLCRDNALGYQERRFYRSGFDLDGWLRTARRRVDRAGAHNTAIDHYKKQYGGQYPFWVLSEVLDFGDVSKLYQGLTYKAQAQIAETFGITIDLGALSKNERKIVRRRHPLASWFEQLTIVRNTCAHHGRLWNKSFVPASTKYVRTIPGLESLPDGQSERIYGAVLFMAHLLNILSPGTSWPVKVNNHIANCFLTLPMVKAHSLGITSNQTIHPGS</sequence>
<organism evidence="1 2">
    <name type="scientific">Actinomyces graevenitzii C83</name>
    <dbReference type="NCBI Taxonomy" id="435830"/>
    <lineage>
        <taxon>Bacteria</taxon>
        <taxon>Bacillati</taxon>
        <taxon>Actinomycetota</taxon>
        <taxon>Actinomycetes</taxon>
        <taxon>Actinomycetales</taxon>
        <taxon>Actinomycetaceae</taxon>
        <taxon>Actinomyces</taxon>
    </lineage>
</organism>
<dbReference type="RefSeq" id="WP_005986433.1">
    <property type="nucleotide sequence ID" value="NZ_JH470338.1"/>
</dbReference>